<evidence type="ECO:0000313" key="1">
    <source>
        <dbReference type="EMBL" id="MBB3155080.1"/>
    </source>
</evidence>
<keyword evidence="2" id="KW-1185">Reference proteome</keyword>
<sequence length="64" mass="7379">MKSLILCNSVIEHVLTTTTFALYKPTKNTEELRLQDMLVNMISPYIGEDFNNYYYPEVFGPLAS</sequence>
<dbReference type="AlphaFoldDB" id="A0A7W5GCQ2"/>
<evidence type="ECO:0000313" key="2">
    <source>
        <dbReference type="Proteomes" id="UP000518605"/>
    </source>
</evidence>
<organism evidence="1 2">
    <name type="scientific">Paenibacillus endophyticus</name>
    <dbReference type="NCBI Taxonomy" id="1294268"/>
    <lineage>
        <taxon>Bacteria</taxon>
        <taxon>Bacillati</taxon>
        <taxon>Bacillota</taxon>
        <taxon>Bacilli</taxon>
        <taxon>Bacillales</taxon>
        <taxon>Paenibacillaceae</taxon>
        <taxon>Paenibacillus</taxon>
    </lineage>
</organism>
<proteinExistence type="predicted"/>
<dbReference type="EMBL" id="JACHXW010000021">
    <property type="protein sequence ID" value="MBB3155080.1"/>
    <property type="molecule type" value="Genomic_DNA"/>
</dbReference>
<accession>A0A7W5GCQ2</accession>
<gene>
    <name evidence="1" type="ORF">FHS16_005187</name>
</gene>
<comment type="caution">
    <text evidence="1">The sequence shown here is derived from an EMBL/GenBank/DDBJ whole genome shotgun (WGS) entry which is preliminary data.</text>
</comment>
<name>A0A7W5GCQ2_9BACL</name>
<protein>
    <submittedName>
        <fullName evidence="1">Uncharacterized protein</fullName>
    </submittedName>
</protein>
<reference evidence="1 2" key="1">
    <citation type="submission" date="2020-08" db="EMBL/GenBank/DDBJ databases">
        <title>Genomic Encyclopedia of Type Strains, Phase III (KMG-III): the genomes of soil and plant-associated and newly described type strains.</title>
        <authorList>
            <person name="Whitman W."/>
        </authorList>
    </citation>
    <scope>NUCLEOTIDE SEQUENCE [LARGE SCALE GENOMIC DNA]</scope>
    <source>
        <strain evidence="1 2">CECT 8234</strain>
    </source>
</reference>
<dbReference type="Proteomes" id="UP000518605">
    <property type="component" value="Unassembled WGS sequence"/>
</dbReference>